<evidence type="ECO:0000313" key="5">
    <source>
        <dbReference type="Proteomes" id="UP000185655"/>
    </source>
</evidence>
<dbReference type="InterPro" id="IPR050798">
    <property type="entry name" value="YhaM_exoribonuc/phosphodiest"/>
</dbReference>
<organism evidence="4 5">
    <name type="scientific">Pseudolactococcus chungangensis CAU 28 = DSM 22330</name>
    <dbReference type="NCBI Taxonomy" id="1122154"/>
    <lineage>
        <taxon>Bacteria</taxon>
        <taxon>Bacillati</taxon>
        <taxon>Bacillota</taxon>
        <taxon>Bacilli</taxon>
        <taxon>Lactobacillales</taxon>
        <taxon>Streptococcaceae</taxon>
        <taxon>Pseudolactococcus</taxon>
    </lineage>
</organism>
<evidence type="ECO:0000256" key="1">
    <source>
        <dbReference type="ARBA" id="ARBA00022801"/>
    </source>
</evidence>
<dbReference type="GO" id="GO:0004527">
    <property type="term" value="F:exonuclease activity"/>
    <property type="evidence" value="ECO:0007669"/>
    <property type="project" value="UniProtKB-KW"/>
</dbReference>
<name>A0A1K2H7S0_9LACT</name>
<keyword evidence="2" id="KW-0269">Exonuclease</keyword>
<dbReference type="PANTHER" id="PTHR37294:SF1">
    <property type="entry name" value="3'-5' EXORIBONUCLEASE YHAM"/>
    <property type="match status" value="1"/>
</dbReference>
<proteinExistence type="predicted"/>
<keyword evidence="2" id="KW-0540">Nuclease</keyword>
<gene>
    <name evidence="4" type="ORF">SAMN02746068_00570</name>
</gene>
<dbReference type="CDD" id="cd04492">
    <property type="entry name" value="YhaM_OBF_like"/>
    <property type="match status" value="1"/>
</dbReference>
<dbReference type="SUPFAM" id="SSF109604">
    <property type="entry name" value="HD-domain/PDEase-like"/>
    <property type="match status" value="1"/>
</dbReference>
<dbReference type="PANTHER" id="PTHR37294">
    <property type="entry name" value="3'-5' EXORIBONUCLEASE YHAM"/>
    <property type="match status" value="1"/>
</dbReference>
<dbReference type="Gene3D" id="1.10.3210.10">
    <property type="entry name" value="Hypothetical protein af1432"/>
    <property type="match status" value="1"/>
</dbReference>
<evidence type="ECO:0000313" key="4">
    <source>
        <dbReference type="EMBL" id="SFZ72128.1"/>
    </source>
</evidence>
<keyword evidence="1" id="KW-0378">Hydrolase</keyword>
<accession>A0A1K2H7S0</accession>
<dbReference type="GO" id="GO:0031125">
    <property type="term" value="P:rRNA 3'-end processing"/>
    <property type="evidence" value="ECO:0007669"/>
    <property type="project" value="TreeGrafter"/>
</dbReference>
<evidence type="ECO:0000256" key="2">
    <source>
        <dbReference type="ARBA" id="ARBA00022839"/>
    </source>
</evidence>
<dbReference type="OrthoDB" id="9778453at2"/>
<dbReference type="FunFam" id="1.10.3210.10:FF:000008">
    <property type="entry name" value="3'-5' exoribonuclease YhaM"/>
    <property type="match status" value="1"/>
</dbReference>
<dbReference type="InterPro" id="IPR006674">
    <property type="entry name" value="HD_domain"/>
</dbReference>
<dbReference type="EMBL" id="FPKS01000002">
    <property type="protein sequence ID" value="SFZ72128.1"/>
    <property type="molecule type" value="Genomic_DNA"/>
</dbReference>
<feature type="domain" description="HD" evidence="3">
    <location>
        <begin position="162"/>
        <end position="279"/>
    </location>
</feature>
<dbReference type="STRING" id="1122154.SAMN02746068_00570"/>
<dbReference type="RefSeq" id="WP_031366673.1">
    <property type="nucleotide sequence ID" value="NZ_FPKS01000002.1"/>
</dbReference>
<dbReference type="Proteomes" id="UP000185655">
    <property type="component" value="Unassembled WGS sequence"/>
</dbReference>
<evidence type="ECO:0000259" key="3">
    <source>
        <dbReference type="Pfam" id="PF01966"/>
    </source>
</evidence>
<dbReference type="Pfam" id="PF01966">
    <property type="entry name" value="HD"/>
    <property type="match status" value="1"/>
</dbReference>
<sequence>MTQLKDLQVGDAFEGLYLIKQADLRQTRAGKPFLAMIFQDRTGQIGGNLWDADDHMIETFTRGKVVYMRAIKELYQGSPQVNKIFLRLPENTEPNNPKDFKPKSPVNEQELREYISKTIFKIENATWNRIVRHIFKKYDKEFFEYPAAKTNHHAFEGGLSFHTATMAQLAEKMCEVYPVLNESLILAGILLHDMAKVIEFSGAENTTYTLKGNLIGHIVLIDEEVSEAIRELEIDNDKEDVTILRHVLLSHHGLQEYGSPVRPQIMEAEVIHQIDMMDASIMMMQTALSQIAPGEMTPRIFPLDNRNFYKPDFKLN</sequence>
<reference evidence="4 5" key="1">
    <citation type="submission" date="2016-11" db="EMBL/GenBank/DDBJ databases">
        <authorList>
            <person name="Jaros S."/>
            <person name="Januszkiewicz K."/>
            <person name="Wedrychowicz H."/>
        </authorList>
    </citation>
    <scope>NUCLEOTIDE SEQUENCE [LARGE SCALE GENOMIC DNA]</scope>
    <source>
        <strain evidence="4 5">DSM 22330</strain>
    </source>
</reference>
<dbReference type="AlphaFoldDB" id="A0A1K2H7S0"/>
<protein>
    <submittedName>
        <fullName evidence="4">3'-5' exoribonuclease</fullName>
    </submittedName>
</protein>